<proteinExistence type="predicted"/>
<dbReference type="Gramene" id="PSR87684">
    <property type="protein sequence ID" value="PSR87684"/>
    <property type="gene ID" value="CEY00_Acc30730"/>
</dbReference>
<dbReference type="OMA" id="FMENIFC"/>
<dbReference type="SMART" id="SM00054">
    <property type="entry name" value="EFh"/>
    <property type="match status" value="2"/>
</dbReference>
<evidence type="ECO:0000313" key="8">
    <source>
        <dbReference type="Proteomes" id="UP000241394"/>
    </source>
</evidence>
<dbReference type="Gene3D" id="1.10.238.10">
    <property type="entry name" value="EF-hand"/>
    <property type="match status" value="1"/>
</dbReference>
<evidence type="ECO:0000256" key="5">
    <source>
        <dbReference type="SAM" id="Phobius"/>
    </source>
</evidence>
<reference evidence="8" key="2">
    <citation type="journal article" date="2018" name="BMC Genomics">
        <title>A manually annotated Actinidia chinensis var. chinensis (kiwifruit) genome highlights the challenges associated with draft genomes and gene prediction in plants.</title>
        <authorList>
            <person name="Pilkington S.M."/>
            <person name="Crowhurst R."/>
            <person name="Hilario E."/>
            <person name="Nardozza S."/>
            <person name="Fraser L."/>
            <person name="Peng Y."/>
            <person name="Gunaseelan K."/>
            <person name="Simpson R."/>
            <person name="Tahir J."/>
            <person name="Deroles S.C."/>
            <person name="Templeton K."/>
            <person name="Luo Z."/>
            <person name="Davy M."/>
            <person name="Cheng C."/>
            <person name="McNeilage M."/>
            <person name="Scaglione D."/>
            <person name="Liu Y."/>
            <person name="Zhang Q."/>
            <person name="Datson P."/>
            <person name="De Silva N."/>
            <person name="Gardiner S.E."/>
            <person name="Bassett H."/>
            <person name="Chagne D."/>
            <person name="McCallum J."/>
            <person name="Dzierzon H."/>
            <person name="Deng C."/>
            <person name="Wang Y.Y."/>
            <person name="Barron L."/>
            <person name="Manako K."/>
            <person name="Bowen J."/>
            <person name="Foster T.M."/>
            <person name="Erridge Z.A."/>
            <person name="Tiffin H."/>
            <person name="Waite C.N."/>
            <person name="Davies K.M."/>
            <person name="Grierson E.P."/>
            <person name="Laing W.A."/>
            <person name="Kirk R."/>
            <person name="Chen X."/>
            <person name="Wood M."/>
            <person name="Montefiori M."/>
            <person name="Brummell D.A."/>
            <person name="Schwinn K.E."/>
            <person name="Catanach A."/>
            <person name="Fullerton C."/>
            <person name="Li D."/>
            <person name="Meiyalaghan S."/>
            <person name="Nieuwenhuizen N."/>
            <person name="Read N."/>
            <person name="Prakash R."/>
            <person name="Hunter D."/>
            <person name="Zhang H."/>
            <person name="McKenzie M."/>
            <person name="Knabel M."/>
            <person name="Harris A."/>
            <person name="Allan A.C."/>
            <person name="Gleave A."/>
            <person name="Chen A."/>
            <person name="Janssen B.J."/>
            <person name="Plunkett B."/>
            <person name="Ampomah-Dwamena C."/>
            <person name="Voogd C."/>
            <person name="Leif D."/>
            <person name="Lafferty D."/>
            <person name="Souleyre E.J.F."/>
            <person name="Varkonyi-Gasic E."/>
            <person name="Gambi F."/>
            <person name="Hanley J."/>
            <person name="Yao J.L."/>
            <person name="Cheung J."/>
            <person name="David K.M."/>
            <person name="Warren B."/>
            <person name="Marsh K."/>
            <person name="Snowden K.C."/>
            <person name="Lin-Wang K."/>
            <person name="Brian L."/>
            <person name="Martinez-Sanchez M."/>
            <person name="Wang M."/>
            <person name="Ileperuma N."/>
            <person name="Macnee N."/>
            <person name="Campin R."/>
            <person name="McAtee P."/>
            <person name="Drummond R.S.M."/>
            <person name="Espley R.V."/>
            <person name="Ireland H.S."/>
            <person name="Wu R."/>
            <person name="Atkinson R.G."/>
            <person name="Karunairetnam S."/>
            <person name="Bulley S."/>
            <person name="Chunkath S."/>
            <person name="Hanley Z."/>
            <person name="Storey R."/>
            <person name="Thrimawithana A.H."/>
            <person name="Thomson S."/>
            <person name="David C."/>
            <person name="Testolin R."/>
            <person name="Huang H."/>
            <person name="Hellens R.P."/>
            <person name="Schaffer R.J."/>
        </authorList>
    </citation>
    <scope>NUCLEOTIDE SEQUENCE [LARGE SCALE GENOMIC DNA]</scope>
    <source>
        <strain evidence="8">cv. Red5</strain>
    </source>
</reference>
<accession>A0A2R6P9J5</accession>
<evidence type="ECO:0000256" key="2">
    <source>
        <dbReference type="ARBA" id="ARBA00022737"/>
    </source>
</evidence>
<keyword evidence="5" id="KW-0472">Membrane</keyword>
<dbReference type="OrthoDB" id="26525at2759"/>
<dbReference type="PRINTS" id="PR01697">
    <property type="entry name" value="PARVALBUMIN"/>
</dbReference>
<keyword evidence="3" id="KW-0106">Calcium</keyword>
<dbReference type="InterPro" id="IPR018247">
    <property type="entry name" value="EF_Hand_1_Ca_BS"/>
</dbReference>
<dbReference type="SUPFAM" id="SSF47473">
    <property type="entry name" value="EF-hand"/>
    <property type="match status" value="1"/>
</dbReference>
<dbReference type="FunFam" id="1.10.238.10:FF:000302">
    <property type="entry name" value="Probable calcium-binding protein CML46"/>
    <property type="match status" value="1"/>
</dbReference>
<evidence type="ECO:0000256" key="3">
    <source>
        <dbReference type="ARBA" id="ARBA00022837"/>
    </source>
</evidence>
<name>A0A2R6P9J5_ACTCC</name>
<keyword evidence="1" id="KW-0479">Metal-binding</keyword>
<evidence type="ECO:0000256" key="1">
    <source>
        <dbReference type="ARBA" id="ARBA00022723"/>
    </source>
</evidence>
<comment type="caution">
    <text evidence="7">The sequence shown here is derived from an EMBL/GenBank/DDBJ whole genome shotgun (WGS) entry which is preliminary data.</text>
</comment>
<organism evidence="7 8">
    <name type="scientific">Actinidia chinensis var. chinensis</name>
    <name type="common">Chinese soft-hair kiwi</name>
    <dbReference type="NCBI Taxonomy" id="1590841"/>
    <lineage>
        <taxon>Eukaryota</taxon>
        <taxon>Viridiplantae</taxon>
        <taxon>Streptophyta</taxon>
        <taxon>Embryophyta</taxon>
        <taxon>Tracheophyta</taxon>
        <taxon>Spermatophyta</taxon>
        <taxon>Magnoliopsida</taxon>
        <taxon>eudicotyledons</taxon>
        <taxon>Gunneridae</taxon>
        <taxon>Pentapetalae</taxon>
        <taxon>asterids</taxon>
        <taxon>Ericales</taxon>
        <taxon>Actinidiaceae</taxon>
        <taxon>Actinidia</taxon>
    </lineage>
</organism>
<dbReference type="InterPro" id="IPR011992">
    <property type="entry name" value="EF-hand-dom_pair"/>
</dbReference>
<keyword evidence="2" id="KW-0677">Repeat</keyword>
<keyword evidence="5" id="KW-0812">Transmembrane</keyword>
<evidence type="ECO:0000256" key="4">
    <source>
        <dbReference type="SAM" id="MobiDB-lite"/>
    </source>
</evidence>
<feature type="domain" description="EF-hand" evidence="6">
    <location>
        <begin position="168"/>
        <end position="201"/>
    </location>
</feature>
<dbReference type="Proteomes" id="UP000241394">
    <property type="component" value="Chromosome LG27"/>
</dbReference>
<evidence type="ECO:0000313" key="7">
    <source>
        <dbReference type="EMBL" id="PSR87684.1"/>
    </source>
</evidence>
<dbReference type="InParanoid" id="A0A2R6P9J5"/>
<dbReference type="AlphaFoldDB" id="A0A2R6P9J5"/>
<gene>
    <name evidence="7" type="ORF">CEY00_Acc30730</name>
</gene>
<sequence length="201" mass="22566">MSLSHLKDFSISETVLSNLIPIFCVFLGTVELLFRFERVNEWFSNSASSDESQDQVLVKKNRAADSDSDSELSNQLPCSSEEKTEDGHMCREEVEVVMGKLGISCSPEGGKFQERLGSDDLSNLFEEKEPSLEEVKEAFNVFDEDRDGFIDAKELQSVLCGLGFKEGLEMQSCGRMIAAFDENGDGRIDFTEFVKFMESTF</sequence>
<feature type="transmembrane region" description="Helical" evidence="5">
    <location>
        <begin position="15"/>
        <end position="34"/>
    </location>
</feature>
<dbReference type="InterPro" id="IPR002048">
    <property type="entry name" value="EF_hand_dom"/>
</dbReference>
<evidence type="ECO:0000259" key="6">
    <source>
        <dbReference type="PROSITE" id="PS50222"/>
    </source>
</evidence>
<dbReference type="GO" id="GO:0005509">
    <property type="term" value="F:calcium ion binding"/>
    <property type="evidence" value="ECO:0007669"/>
    <property type="project" value="InterPro"/>
</dbReference>
<keyword evidence="5" id="KW-1133">Transmembrane helix</keyword>
<dbReference type="PANTHER" id="PTHR10891">
    <property type="entry name" value="EF-HAND CALCIUM-BINDING DOMAIN CONTAINING PROTEIN"/>
    <property type="match status" value="1"/>
</dbReference>
<dbReference type="PROSITE" id="PS00018">
    <property type="entry name" value="EF_HAND_1"/>
    <property type="match status" value="2"/>
</dbReference>
<feature type="domain" description="EF-hand" evidence="6">
    <location>
        <begin position="130"/>
        <end position="165"/>
    </location>
</feature>
<feature type="region of interest" description="Disordered" evidence="4">
    <location>
        <begin position="54"/>
        <end position="87"/>
    </location>
</feature>
<dbReference type="PROSITE" id="PS50222">
    <property type="entry name" value="EF_HAND_2"/>
    <property type="match status" value="2"/>
</dbReference>
<protein>
    <submittedName>
        <fullName evidence="7">Calcium-binding protein CML45</fullName>
    </submittedName>
</protein>
<reference evidence="7 8" key="1">
    <citation type="submission" date="2017-07" db="EMBL/GenBank/DDBJ databases">
        <title>An improved, manually edited Actinidia chinensis var. chinensis (kiwifruit) genome highlights the challenges associated with draft genomes and gene prediction in plants.</title>
        <authorList>
            <person name="Pilkington S."/>
            <person name="Crowhurst R."/>
            <person name="Hilario E."/>
            <person name="Nardozza S."/>
            <person name="Fraser L."/>
            <person name="Peng Y."/>
            <person name="Gunaseelan K."/>
            <person name="Simpson R."/>
            <person name="Tahir J."/>
            <person name="Deroles S."/>
            <person name="Templeton K."/>
            <person name="Luo Z."/>
            <person name="Davy M."/>
            <person name="Cheng C."/>
            <person name="Mcneilage M."/>
            <person name="Scaglione D."/>
            <person name="Liu Y."/>
            <person name="Zhang Q."/>
            <person name="Datson P."/>
            <person name="De Silva N."/>
            <person name="Gardiner S."/>
            <person name="Bassett H."/>
            <person name="Chagne D."/>
            <person name="Mccallum J."/>
            <person name="Dzierzon H."/>
            <person name="Deng C."/>
            <person name="Wang Y.-Y."/>
            <person name="Barron N."/>
            <person name="Manako K."/>
            <person name="Bowen J."/>
            <person name="Foster T."/>
            <person name="Erridge Z."/>
            <person name="Tiffin H."/>
            <person name="Waite C."/>
            <person name="Davies K."/>
            <person name="Grierson E."/>
            <person name="Laing W."/>
            <person name="Kirk R."/>
            <person name="Chen X."/>
            <person name="Wood M."/>
            <person name="Montefiori M."/>
            <person name="Brummell D."/>
            <person name="Schwinn K."/>
            <person name="Catanach A."/>
            <person name="Fullerton C."/>
            <person name="Li D."/>
            <person name="Meiyalaghan S."/>
            <person name="Nieuwenhuizen N."/>
            <person name="Read N."/>
            <person name="Prakash R."/>
            <person name="Hunter D."/>
            <person name="Zhang H."/>
            <person name="Mckenzie M."/>
            <person name="Knabel M."/>
            <person name="Harris A."/>
            <person name="Allan A."/>
            <person name="Chen A."/>
            <person name="Janssen B."/>
            <person name="Plunkett B."/>
            <person name="Dwamena C."/>
            <person name="Voogd C."/>
            <person name="Leif D."/>
            <person name="Lafferty D."/>
            <person name="Souleyre E."/>
            <person name="Varkonyi-Gasic E."/>
            <person name="Gambi F."/>
            <person name="Hanley J."/>
            <person name="Yao J.-L."/>
            <person name="Cheung J."/>
            <person name="David K."/>
            <person name="Warren B."/>
            <person name="Marsh K."/>
            <person name="Snowden K."/>
            <person name="Lin-Wang K."/>
            <person name="Brian L."/>
            <person name="Martinez-Sanchez M."/>
            <person name="Wang M."/>
            <person name="Ileperuma N."/>
            <person name="Macnee N."/>
            <person name="Campin R."/>
            <person name="Mcatee P."/>
            <person name="Drummond R."/>
            <person name="Espley R."/>
            <person name="Ireland H."/>
            <person name="Wu R."/>
            <person name="Atkinson R."/>
            <person name="Karunairetnam S."/>
            <person name="Bulley S."/>
            <person name="Chunkath S."/>
            <person name="Hanley Z."/>
            <person name="Storey R."/>
            <person name="Thrimawithana A."/>
            <person name="Thomson S."/>
            <person name="David C."/>
            <person name="Testolin R."/>
        </authorList>
    </citation>
    <scope>NUCLEOTIDE SEQUENCE [LARGE SCALE GENOMIC DNA]</scope>
    <source>
        <strain evidence="8">cv. Red5</strain>
        <tissue evidence="7">Young leaf</tissue>
    </source>
</reference>
<keyword evidence="8" id="KW-1185">Reference proteome</keyword>
<dbReference type="Pfam" id="PF13499">
    <property type="entry name" value="EF-hand_7"/>
    <property type="match status" value="1"/>
</dbReference>
<dbReference type="STRING" id="1590841.A0A2R6P9J5"/>
<dbReference type="CDD" id="cd00051">
    <property type="entry name" value="EFh"/>
    <property type="match status" value="1"/>
</dbReference>
<dbReference type="FunCoup" id="A0A2R6P9J5">
    <property type="interactions" value="68"/>
</dbReference>
<dbReference type="EMBL" id="NKQK01000027">
    <property type="protein sequence ID" value="PSR87684.1"/>
    <property type="molecule type" value="Genomic_DNA"/>
</dbReference>
<dbReference type="InterPro" id="IPR039647">
    <property type="entry name" value="EF_hand_pair_protein_CML-like"/>
</dbReference>